<protein>
    <submittedName>
        <fullName evidence="2">DNA-3-methyladenine glycosylase I</fullName>
    </submittedName>
</protein>
<sequence length="203" mass="23708">MCKRCPWLDETKSDYVEYHDNEWGVPVFDDKTLFEFLVLESAQAGLSWYTILKRREGYQRAFADFDVEKVAQFSPQEEEQLMQDTGIIRNRLKIKSTVTNAQRFIQIQQEFGSFSQYLWSYVEHAVIVNNWQCLEDYPATSPVSDALSKDLKKRGFKFVGSTIIYAYLQAAGLINDHSQQCYRRQQIIDSYSSLGVKYVMSNQ</sequence>
<feature type="binding site" evidence="1">
    <location>
        <position position="19"/>
    </location>
    <ligand>
        <name>Zn(2+)</name>
        <dbReference type="ChEBI" id="CHEBI:29105"/>
    </ligand>
</feature>
<dbReference type="AlphaFoldDB" id="A0A9X3CPI0"/>
<dbReference type="InterPro" id="IPR005019">
    <property type="entry name" value="Adenine_glyco"/>
</dbReference>
<evidence type="ECO:0000313" key="2">
    <source>
        <dbReference type="EMBL" id="MCW8347020.1"/>
    </source>
</evidence>
<dbReference type="InterPro" id="IPR011257">
    <property type="entry name" value="DNA_glycosylase"/>
</dbReference>
<dbReference type="InterPro" id="IPR052891">
    <property type="entry name" value="DNA-3mA_glycosylase"/>
</dbReference>
<feature type="binding site" evidence="1">
    <location>
        <position position="181"/>
    </location>
    <ligand>
        <name>Zn(2+)</name>
        <dbReference type="ChEBI" id="CHEBI:29105"/>
    </ligand>
</feature>
<name>A0A9X3CPI0_9VIBR</name>
<keyword evidence="1" id="KW-0862">Zinc</keyword>
<dbReference type="PANTHER" id="PTHR30037:SF4">
    <property type="entry name" value="DNA-3-METHYLADENINE GLYCOSYLASE I"/>
    <property type="match status" value="1"/>
</dbReference>
<dbReference type="EMBL" id="JAKRRY010000017">
    <property type="protein sequence ID" value="MCW8347020.1"/>
    <property type="molecule type" value="Genomic_DNA"/>
</dbReference>
<dbReference type="PANTHER" id="PTHR30037">
    <property type="entry name" value="DNA-3-METHYLADENINE GLYCOSYLASE 1"/>
    <property type="match status" value="1"/>
</dbReference>
<comment type="caution">
    <text evidence="2">The sequence shown here is derived from an EMBL/GenBank/DDBJ whole genome shotgun (WGS) entry which is preliminary data.</text>
</comment>
<dbReference type="GO" id="GO:0006284">
    <property type="term" value="P:base-excision repair"/>
    <property type="evidence" value="ECO:0007669"/>
    <property type="project" value="InterPro"/>
</dbReference>
<dbReference type="SUPFAM" id="SSF48150">
    <property type="entry name" value="DNA-glycosylase"/>
    <property type="match status" value="1"/>
</dbReference>
<reference evidence="2" key="1">
    <citation type="submission" date="2022-02" db="EMBL/GenBank/DDBJ databases">
        <title>Vibrio sp. nov, a new bacterium isolated from seawater.</title>
        <authorList>
            <person name="Yuan Y."/>
        </authorList>
    </citation>
    <scope>NUCLEOTIDE SEQUENCE</scope>
    <source>
        <strain evidence="2">ZSDZ65</strain>
    </source>
</reference>
<feature type="binding site" evidence="1">
    <location>
        <position position="177"/>
    </location>
    <ligand>
        <name>Zn(2+)</name>
        <dbReference type="ChEBI" id="CHEBI:29105"/>
    </ligand>
</feature>
<evidence type="ECO:0000313" key="3">
    <source>
        <dbReference type="Proteomes" id="UP001155587"/>
    </source>
</evidence>
<gene>
    <name evidence="2" type="ORF">MD535_13525</name>
</gene>
<dbReference type="Pfam" id="PF03352">
    <property type="entry name" value="Adenine_glyco"/>
    <property type="match status" value="1"/>
</dbReference>
<keyword evidence="3" id="KW-1185">Reference proteome</keyword>
<evidence type="ECO:0000256" key="1">
    <source>
        <dbReference type="PIRSR" id="PIRSR605019-1"/>
    </source>
</evidence>
<feature type="binding site" evidence="1">
    <location>
        <position position="5"/>
    </location>
    <ligand>
        <name>Zn(2+)</name>
        <dbReference type="ChEBI" id="CHEBI:29105"/>
    </ligand>
</feature>
<dbReference type="Proteomes" id="UP001155587">
    <property type="component" value="Unassembled WGS sequence"/>
</dbReference>
<keyword evidence="1" id="KW-0479">Metal-binding</keyword>
<dbReference type="RefSeq" id="WP_265675555.1">
    <property type="nucleotide sequence ID" value="NZ_JAKRRY010000017.1"/>
</dbReference>
<proteinExistence type="predicted"/>
<dbReference type="Gene3D" id="1.10.340.30">
    <property type="entry name" value="Hypothetical protein, domain 2"/>
    <property type="match status" value="1"/>
</dbReference>
<organism evidence="2 3">
    <name type="scientific">Vibrio qingdaonensis</name>
    <dbReference type="NCBI Taxonomy" id="2829491"/>
    <lineage>
        <taxon>Bacteria</taxon>
        <taxon>Pseudomonadati</taxon>
        <taxon>Pseudomonadota</taxon>
        <taxon>Gammaproteobacteria</taxon>
        <taxon>Vibrionales</taxon>
        <taxon>Vibrionaceae</taxon>
        <taxon>Vibrio</taxon>
    </lineage>
</organism>
<accession>A0A9X3CPI0</accession>
<dbReference type="GO" id="GO:0046872">
    <property type="term" value="F:metal ion binding"/>
    <property type="evidence" value="ECO:0007669"/>
    <property type="project" value="UniProtKB-KW"/>
</dbReference>
<dbReference type="GO" id="GO:0008725">
    <property type="term" value="F:DNA-3-methyladenine glycosylase activity"/>
    <property type="evidence" value="ECO:0007669"/>
    <property type="project" value="InterPro"/>
</dbReference>